<dbReference type="PANTHER" id="PTHR13794">
    <property type="entry name" value="ENOLASE SUPERFAMILY, MANDELATE RACEMASE"/>
    <property type="match status" value="1"/>
</dbReference>
<dbReference type="InterPro" id="IPR029065">
    <property type="entry name" value="Enolase_C-like"/>
</dbReference>
<comment type="cofactor">
    <cofactor evidence="1">
        <name>Mg(2+)</name>
        <dbReference type="ChEBI" id="CHEBI:18420"/>
    </cofactor>
</comment>
<dbReference type="GO" id="GO:0016052">
    <property type="term" value="P:carbohydrate catabolic process"/>
    <property type="evidence" value="ECO:0007669"/>
    <property type="project" value="TreeGrafter"/>
</dbReference>
<evidence type="ECO:0000256" key="1">
    <source>
        <dbReference type="ARBA" id="ARBA00001946"/>
    </source>
</evidence>
<evidence type="ECO:0000313" key="5">
    <source>
        <dbReference type="EMBL" id="MBM9477945.1"/>
    </source>
</evidence>
<dbReference type="SUPFAM" id="SSF54826">
    <property type="entry name" value="Enolase N-terminal domain-like"/>
    <property type="match status" value="1"/>
</dbReference>
<protein>
    <recommendedName>
        <fullName evidence="4">Mandelate racemase/muconate lactonizing enzyme C-terminal domain-containing protein</fullName>
    </recommendedName>
</protein>
<dbReference type="Pfam" id="PF02746">
    <property type="entry name" value="MR_MLE_N"/>
    <property type="match status" value="1"/>
</dbReference>
<evidence type="ECO:0000256" key="3">
    <source>
        <dbReference type="ARBA" id="ARBA00022842"/>
    </source>
</evidence>
<keyword evidence="2" id="KW-0479">Metal-binding</keyword>
<keyword evidence="3" id="KW-0460">Magnesium</keyword>
<dbReference type="SFLD" id="SFLDS00001">
    <property type="entry name" value="Enolase"/>
    <property type="match status" value="1"/>
</dbReference>
<comment type="caution">
    <text evidence="5">The sequence shown here is derived from an EMBL/GenBank/DDBJ whole genome shotgun (WGS) entry which is preliminary data.</text>
</comment>
<keyword evidence="6" id="KW-1185">Reference proteome</keyword>
<dbReference type="InterPro" id="IPR046945">
    <property type="entry name" value="RHMD-like"/>
</dbReference>
<gene>
    <name evidence="5" type="ORF">JL107_15965</name>
</gene>
<dbReference type="SMART" id="SM00922">
    <property type="entry name" value="MR_MLE"/>
    <property type="match status" value="1"/>
</dbReference>
<dbReference type="EMBL" id="JAERWL010000014">
    <property type="protein sequence ID" value="MBM9477945.1"/>
    <property type="molecule type" value="Genomic_DNA"/>
</dbReference>
<dbReference type="Pfam" id="PF13378">
    <property type="entry name" value="MR_MLE_C"/>
    <property type="match status" value="1"/>
</dbReference>
<dbReference type="Proteomes" id="UP000663801">
    <property type="component" value="Unassembled WGS sequence"/>
</dbReference>
<dbReference type="RefSeq" id="WP_205258068.1">
    <property type="nucleotide sequence ID" value="NZ_BAAAPV010000002.1"/>
</dbReference>
<dbReference type="SUPFAM" id="SSF51604">
    <property type="entry name" value="Enolase C-terminal domain-like"/>
    <property type="match status" value="1"/>
</dbReference>
<evidence type="ECO:0000259" key="4">
    <source>
        <dbReference type="SMART" id="SM00922"/>
    </source>
</evidence>
<accession>A0A939C3R0</accession>
<dbReference type="GO" id="GO:0016836">
    <property type="term" value="F:hydro-lyase activity"/>
    <property type="evidence" value="ECO:0007669"/>
    <property type="project" value="TreeGrafter"/>
</dbReference>
<evidence type="ECO:0000313" key="6">
    <source>
        <dbReference type="Proteomes" id="UP000663801"/>
    </source>
</evidence>
<evidence type="ECO:0000256" key="2">
    <source>
        <dbReference type="ARBA" id="ARBA00022723"/>
    </source>
</evidence>
<dbReference type="Gene3D" id="3.20.20.120">
    <property type="entry name" value="Enolase-like C-terminal domain"/>
    <property type="match status" value="1"/>
</dbReference>
<name>A0A939C3R0_9ACTN</name>
<dbReference type="PANTHER" id="PTHR13794:SF58">
    <property type="entry name" value="MITOCHONDRIAL ENOLASE SUPERFAMILY MEMBER 1"/>
    <property type="match status" value="1"/>
</dbReference>
<sequence length="384" mass="39662">MSVPQIDGVRVAALAVPTVLASAEITSPMDAVPAHRHRRSSWYGSMGEVLVEISAGPLRGIGMTHGGQAVAALLREHLGPLLVGTDPTDIAAQWDRLRRACYPYGTGGLAAMARSALDLALWDMRGHAEGVSVTALLGGTGTEIPVYATGNRVAEFVAAGFPAVKIGMPRGPWDGPSAVEAVSRVLERARVEAGPEAALMADAWMGWTPAFVAEVAPALHAAGLTWLEEPLPPDHTGDLPAVVNAAPVPIAGGEHLTHPHEFLALAAAGVGIWQPDVMWCGGLTAALRLADLADRTPVAGLGPSARSRLAPHLGAGPFSLPLVSARCPDHPAEWFVGTAQGAAWDTAPTVLHGAAFPDAGRITPSSAAGFGITLDEEAVNRYAC</sequence>
<dbReference type="InterPro" id="IPR013342">
    <property type="entry name" value="Mandelate_racemase_C"/>
</dbReference>
<dbReference type="InterPro" id="IPR013341">
    <property type="entry name" value="Mandelate_racemase_N_dom"/>
</dbReference>
<reference evidence="5" key="1">
    <citation type="submission" date="2021-01" db="EMBL/GenBank/DDBJ databases">
        <title>KCTC 19127 draft genome.</title>
        <authorList>
            <person name="An D."/>
        </authorList>
    </citation>
    <scope>NUCLEOTIDE SEQUENCE</scope>
    <source>
        <strain evidence="5">KCTC 19127</strain>
    </source>
</reference>
<dbReference type="AlphaFoldDB" id="A0A939C3R0"/>
<dbReference type="InterPro" id="IPR029017">
    <property type="entry name" value="Enolase-like_N"/>
</dbReference>
<proteinExistence type="predicted"/>
<feature type="domain" description="Mandelate racemase/muconate lactonizing enzyme C-terminal" evidence="4">
    <location>
        <begin position="150"/>
        <end position="249"/>
    </location>
</feature>
<dbReference type="GO" id="GO:0000287">
    <property type="term" value="F:magnesium ion binding"/>
    <property type="evidence" value="ECO:0007669"/>
    <property type="project" value="TreeGrafter"/>
</dbReference>
<dbReference type="InterPro" id="IPR036849">
    <property type="entry name" value="Enolase-like_C_sf"/>
</dbReference>
<dbReference type="Gene3D" id="3.30.390.10">
    <property type="entry name" value="Enolase-like, N-terminal domain"/>
    <property type="match status" value="1"/>
</dbReference>
<organism evidence="5 6">
    <name type="scientific">Nakamurella flavida</name>
    <dbReference type="NCBI Taxonomy" id="363630"/>
    <lineage>
        <taxon>Bacteria</taxon>
        <taxon>Bacillati</taxon>
        <taxon>Actinomycetota</taxon>
        <taxon>Actinomycetes</taxon>
        <taxon>Nakamurellales</taxon>
        <taxon>Nakamurellaceae</taxon>
        <taxon>Nakamurella</taxon>
    </lineage>
</organism>